<evidence type="ECO:0000259" key="1">
    <source>
        <dbReference type="PROSITE" id="PS51186"/>
    </source>
</evidence>
<dbReference type="Gene3D" id="3.40.630.30">
    <property type="match status" value="1"/>
</dbReference>
<sequence length="172" mass="19485">MHYLRKATLEDKDQIVSILQTAKDFLKSQKVDQWQNNYPNEEHVVADIYCGQSYVLVYESEVVAIGTITTGVDPDYTAIEGSWVEDKNSKNYASLHRTAISEKFRGKHLSRTLMSALIKACVDMGFKDIRSDTHEDNKVMQYILSQNGFVYCGVVCQESAGCLRVAYQLILS</sequence>
<evidence type="ECO:0000313" key="2">
    <source>
        <dbReference type="EMBL" id="SCU82264.1"/>
    </source>
</evidence>
<feature type="domain" description="N-acetyltransferase" evidence="1">
    <location>
        <begin position="2"/>
        <end position="172"/>
    </location>
</feature>
<dbReference type="InterPro" id="IPR000182">
    <property type="entry name" value="GNAT_dom"/>
</dbReference>
<dbReference type="EMBL" id="LT598450">
    <property type="protein sequence ID" value="SCU82264.1"/>
    <property type="molecule type" value="Genomic_DNA"/>
</dbReference>
<organism evidence="2 3">
    <name type="scientific">Lachancea nothofagi CBS 11611</name>
    <dbReference type="NCBI Taxonomy" id="1266666"/>
    <lineage>
        <taxon>Eukaryota</taxon>
        <taxon>Fungi</taxon>
        <taxon>Dikarya</taxon>
        <taxon>Ascomycota</taxon>
        <taxon>Saccharomycotina</taxon>
        <taxon>Saccharomycetes</taxon>
        <taxon>Saccharomycetales</taxon>
        <taxon>Saccharomycetaceae</taxon>
        <taxon>Lachancea</taxon>
    </lineage>
</organism>
<dbReference type="GO" id="GO:0016747">
    <property type="term" value="F:acyltransferase activity, transferring groups other than amino-acyl groups"/>
    <property type="evidence" value="ECO:0007669"/>
    <property type="project" value="InterPro"/>
</dbReference>
<keyword evidence="3" id="KW-1185">Reference proteome</keyword>
<dbReference type="OrthoDB" id="4032782at2759"/>
<gene>
    <name evidence="2" type="ORF">LANO_0B05644G</name>
</gene>
<dbReference type="Pfam" id="PF00583">
    <property type="entry name" value="Acetyltransf_1"/>
    <property type="match status" value="1"/>
</dbReference>
<dbReference type="PROSITE" id="PS51186">
    <property type="entry name" value="GNAT"/>
    <property type="match status" value="1"/>
</dbReference>
<dbReference type="AlphaFoldDB" id="A0A1G4IYX8"/>
<dbReference type="InterPro" id="IPR016181">
    <property type="entry name" value="Acyl_CoA_acyltransferase"/>
</dbReference>
<dbReference type="SUPFAM" id="SSF55729">
    <property type="entry name" value="Acyl-CoA N-acyltransferases (Nat)"/>
    <property type="match status" value="1"/>
</dbReference>
<dbReference type="CDD" id="cd04301">
    <property type="entry name" value="NAT_SF"/>
    <property type="match status" value="1"/>
</dbReference>
<accession>A0A1G4IYX8</accession>
<dbReference type="Proteomes" id="UP000189911">
    <property type="component" value="Chromosome B"/>
</dbReference>
<proteinExistence type="predicted"/>
<name>A0A1G4IYX8_9SACH</name>
<protein>
    <submittedName>
        <fullName evidence="2">LANO_0B05644g1_1</fullName>
    </submittedName>
</protein>
<evidence type="ECO:0000313" key="3">
    <source>
        <dbReference type="Proteomes" id="UP000189911"/>
    </source>
</evidence>
<reference evidence="3" key="1">
    <citation type="submission" date="2016-03" db="EMBL/GenBank/DDBJ databases">
        <authorList>
            <person name="Devillers Hugo."/>
        </authorList>
    </citation>
    <scope>NUCLEOTIDE SEQUENCE [LARGE SCALE GENOMIC DNA]</scope>
</reference>